<dbReference type="EMBL" id="NMVO01000018">
    <property type="protein sequence ID" value="OYO08737.1"/>
    <property type="molecule type" value="Genomic_DNA"/>
</dbReference>
<dbReference type="EC" id="3.2.2.21" evidence="2"/>
<dbReference type="Pfam" id="PF06029">
    <property type="entry name" value="AlkA_N"/>
    <property type="match status" value="1"/>
</dbReference>
<evidence type="ECO:0000259" key="6">
    <source>
        <dbReference type="SMART" id="SM01009"/>
    </source>
</evidence>
<evidence type="ECO:0000256" key="2">
    <source>
        <dbReference type="ARBA" id="ARBA00012000"/>
    </source>
</evidence>
<evidence type="ECO:0000256" key="4">
    <source>
        <dbReference type="ARBA" id="ARBA00023204"/>
    </source>
</evidence>
<dbReference type="SMART" id="SM01009">
    <property type="entry name" value="AlkA_N"/>
    <property type="match status" value="1"/>
</dbReference>
<comment type="caution">
    <text evidence="7">The sequence shown here is derived from an EMBL/GenBank/DDBJ whole genome shotgun (WGS) entry which is preliminary data.</text>
</comment>
<dbReference type="GO" id="GO:0032131">
    <property type="term" value="F:alkylated DNA binding"/>
    <property type="evidence" value="ECO:0007669"/>
    <property type="project" value="TreeGrafter"/>
</dbReference>
<name>A0A255FYH6_9ACTN</name>
<dbReference type="AlphaFoldDB" id="A0A255FYH6"/>
<dbReference type="SMART" id="SM00478">
    <property type="entry name" value="ENDO3c"/>
    <property type="match status" value="1"/>
</dbReference>
<evidence type="ECO:0000256" key="3">
    <source>
        <dbReference type="ARBA" id="ARBA00022763"/>
    </source>
</evidence>
<dbReference type="Gene3D" id="1.10.340.30">
    <property type="entry name" value="Hypothetical protein, domain 2"/>
    <property type="match status" value="1"/>
</dbReference>
<evidence type="ECO:0000313" key="7">
    <source>
        <dbReference type="EMBL" id="OYO08737.1"/>
    </source>
</evidence>
<keyword evidence="3" id="KW-0227">DNA damage</keyword>
<dbReference type="PANTHER" id="PTHR43003">
    <property type="entry name" value="DNA-3-METHYLADENINE GLYCOSYLASE"/>
    <property type="match status" value="1"/>
</dbReference>
<feature type="domain" description="HhH-GPD" evidence="5">
    <location>
        <begin position="187"/>
        <end position="343"/>
    </location>
</feature>
<gene>
    <name evidence="7" type="ORF">CGZ94_19715</name>
</gene>
<dbReference type="InterPro" id="IPR003265">
    <property type="entry name" value="HhH-GPD_domain"/>
</dbReference>
<dbReference type="CDD" id="cd00056">
    <property type="entry name" value="ENDO3c"/>
    <property type="match status" value="1"/>
</dbReference>
<dbReference type="InterPro" id="IPR051912">
    <property type="entry name" value="Alkylbase_DNA_Glycosylase/TA"/>
</dbReference>
<dbReference type="InterPro" id="IPR010316">
    <property type="entry name" value="AlkA_N"/>
</dbReference>
<comment type="catalytic activity">
    <reaction evidence="1">
        <text>Hydrolysis of alkylated DNA, releasing 3-methyladenine, 3-methylguanine, 7-methylguanine and 7-methyladenine.</text>
        <dbReference type="EC" id="3.2.2.21"/>
    </reaction>
</comment>
<dbReference type="GO" id="GO:0006307">
    <property type="term" value="P:DNA alkylation repair"/>
    <property type="evidence" value="ECO:0007669"/>
    <property type="project" value="TreeGrafter"/>
</dbReference>
<dbReference type="GO" id="GO:0043916">
    <property type="term" value="F:DNA-7-methylguanine glycosylase activity"/>
    <property type="evidence" value="ECO:0007669"/>
    <property type="project" value="TreeGrafter"/>
</dbReference>
<evidence type="ECO:0000256" key="1">
    <source>
        <dbReference type="ARBA" id="ARBA00000086"/>
    </source>
</evidence>
<dbReference type="PANTHER" id="PTHR43003:SF13">
    <property type="entry name" value="DNA-3-METHYLADENINE GLYCOSYLASE 2"/>
    <property type="match status" value="1"/>
</dbReference>
<organism evidence="7 8">
    <name type="scientific">Enemella evansiae</name>
    <dbReference type="NCBI Taxonomy" id="2016499"/>
    <lineage>
        <taxon>Bacteria</taxon>
        <taxon>Bacillati</taxon>
        <taxon>Actinomycetota</taxon>
        <taxon>Actinomycetes</taxon>
        <taxon>Propionibacteriales</taxon>
        <taxon>Propionibacteriaceae</taxon>
        <taxon>Enemella</taxon>
    </lineage>
</organism>
<dbReference type="InterPro" id="IPR037046">
    <property type="entry name" value="AlkA_N_sf"/>
</dbReference>
<dbReference type="Gene3D" id="3.30.310.20">
    <property type="entry name" value="DNA-3-methyladenine glycosylase AlkA, N-terminal domain"/>
    <property type="match status" value="1"/>
</dbReference>
<feature type="domain" description="DNA-3-methyladenine glycosylase AlkA N-terminal" evidence="6">
    <location>
        <begin position="62"/>
        <end position="177"/>
    </location>
</feature>
<dbReference type="GO" id="GO:0005737">
    <property type="term" value="C:cytoplasm"/>
    <property type="evidence" value="ECO:0007669"/>
    <property type="project" value="TreeGrafter"/>
</dbReference>
<keyword evidence="4" id="KW-0234">DNA repair</keyword>
<accession>A0A255FYH6</accession>
<evidence type="ECO:0000313" key="8">
    <source>
        <dbReference type="Proteomes" id="UP000215896"/>
    </source>
</evidence>
<dbReference type="SUPFAM" id="SSF55945">
    <property type="entry name" value="TATA-box binding protein-like"/>
    <property type="match status" value="1"/>
</dbReference>
<dbReference type="GO" id="GO:0006285">
    <property type="term" value="P:base-excision repair, AP site formation"/>
    <property type="evidence" value="ECO:0007669"/>
    <property type="project" value="TreeGrafter"/>
</dbReference>
<dbReference type="Proteomes" id="UP000215896">
    <property type="component" value="Unassembled WGS sequence"/>
</dbReference>
<reference evidence="7 8" key="1">
    <citation type="submission" date="2017-07" db="EMBL/GenBank/DDBJ databases">
        <title>Draft whole genome sequences of clinical Proprionibacteriaceae strains.</title>
        <authorList>
            <person name="Bernier A.-M."/>
            <person name="Bernard K."/>
            <person name="Domingo M.-C."/>
        </authorList>
    </citation>
    <scope>NUCLEOTIDE SEQUENCE [LARGE SCALE GENOMIC DNA]</scope>
    <source>
        <strain evidence="7 8">NML 030167</strain>
    </source>
</reference>
<dbReference type="GO" id="GO:0008725">
    <property type="term" value="F:DNA-3-methyladenine glycosylase activity"/>
    <property type="evidence" value="ECO:0007669"/>
    <property type="project" value="TreeGrafter"/>
</dbReference>
<protein>
    <recommendedName>
        <fullName evidence="2">DNA-3-methyladenine glycosylase II</fullName>
        <ecNumber evidence="2">3.2.2.21</ecNumber>
    </recommendedName>
</protein>
<sequence length="347" mass="36238">MGGGTGAAGCGALGGGVDLAAGAVPARHRGAPRGRGGGLRAAYRCLGRGLPPVSSPPPVSSSELLPALPPFDFQALLGFLGVRVVTGVEYADENTFARTVRLPGGPAVLRLTGRPDGVELACWLSDPADLAEARTRAGALCDLAADPSLIDPVLARVTALAGLVADHPGIRIPGTLDRPETAVRGLLGQQISLAGATRAAERLVDEHGDPLPEELRRAGEPFGLTALFPTSARIAAVDPARFAMPGSRQRALHTLATALEAGTVDLTDPDLDRVRKSLLALKGIGPWTAGYILLRACGDPDVWLDSDLVLRREAEARGITAEQLRPVAGWRSYASLQLWRAAAERRR</sequence>
<proteinExistence type="predicted"/>
<dbReference type="GO" id="GO:0032993">
    <property type="term" value="C:protein-DNA complex"/>
    <property type="evidence" value="ECO:0007669"/>
    <property type="project" value="TreeGrafter"/>
</dbReference>
<evidence type="ECO:0000259" key="5">
    <source>
        <dbReference type="SMART" id="SM00478"/>
    </source>
</evidence>
<dbReference type="OrthoDB" id="9811249at2"/>
<dbReference type="SUPFAM" id="SSF48150">
    <property type="entry name" value="DNA-glycosylase"/>
    <property type="match status" value="1"/>
</dbReference>
<keyword evidence="8" id="KW-1185">Reference proteome</keyword>
<dbReference type="InterPro" id="IPR011257">
    <property type="entry name" value="DNA_glycosylase"/>
</dbReference>